<evidence type="ECO:0000313" key="16">
    <source>
        <dbReference type="EMBL" id="MTV50204.1"/>
    </source>
</evidence>
<dbReference type="InterPro" id="IPR018303">
    <property type="entry name" value="ATPase_P-typ_P_site"/>
</dbReference>
<dbReference type="SUPFAM" id="SSF81665">
    <property type="entry name" value="Calcium ATPase, transmembrane domain M"/>
    <property type="match status" value="1"/>
</dbReference>
<dbReference type="PANTHER" id="PTHR48085:SF5">
    <property type="entry name" value="CADMIUM_ZINC-TRANSPORTING ATPASE HMA4-RELATED"/>
    <property type="match status" value="1"/>
</dbReference>
<dbReference type="InterPro" id="IPR036163">
    <property type="entry name" value="HMA_dom_sf"/>
</dbReference>
<feature type="transmembrane region" description="Helical" evidence="13">
    <location>
        <begin position="747"/>
        <end position="767"/>
    </location>
</feature>
<dbReference type="InterPro" id="IPR008250">
    <property type="entry name" value="ATPase_P-typ_transduc_dom_A_sf"/>
</dbReference>
<dbReference type="FunFam" id="2.70.150.10:FF:000002">
    <property type="entry name" value="Copper-transporting ATPase 1, putative"/>
    <property type="match status" value="1"/>
</dbReference>
<dbReference type="NCBIfam" id="TIGR01512">
    <property type="entry name" value="ATPase-IB2_Cd"/>
    <property type="match status" value="1"/>
</dbReference>
<dbReference type="SFLD" id="SFLDF00027">
    <property type="entry name" value="p-type_atpase"/>
    <property type="match status" value="1"/>
</dbReference>
<feature type="domain" description="HMA" evidence="15">
    <location>
        <begin position="10"/>
        <end position="73"/>
    </location>
</feature>
<dbReference type="InterPro" id="IPR059000">
    <property type="entry name" value="ATPase_P-type_domA"/>
</dbReference>
<dbReference type="GO" id="GO:0046872">
    <property type="term" value="F:metal ion binding"/>
    <property type="evidence" value="ECO:0007669"/>
    <property type="project" value="UniProtKB-KW"/>
</dbReference>
<evidence type="ECO:0000256" key="10">
    <source>
        <dbReference type="ARBA" id="ARBA00023136"/>
    </source>
</evidence>
<keyword evidence="3" id="KW-0104">Cadmium</keyword>
<dbReference type="Pfam" id="PF00122">
    <property type="entry name" value="E1-E2_ATPase"/>
    <property type="match status" value="1"/>
</dbReference>
<dbReference type="PRINTS" id="PR00941">
    <property type="entry name" value="CDATPASE"/>
</dbReference>
<dbReference type="InterPro" id="IPR023214">
    <property type="entry name" value="HAD_sf"/>
</dbReference>
<evidence type="ECO:0000313" key="17">
    <source>
        <dbReference type="Proteomes" id="UP000430670"/>
    </source>
</evidence>
<evidence type="ECO:0000256" key="7">
    <source>
        <dbReference type="ARBA" id="ARBA00022840"/>
    </source>
</evidence>
<dbReference type="NCBIfam" id="TIGR01494">
    <property type="entry name" value="ATPase_P-type"/>
    <property type="match status" value="1"/>
</dbReference>
<dbReference type="Gene3D" id="3.40.1110.10">
    <property type="entry name" value="Calcium-transporting ATPase, cytoplasmic domain N"/>
    <property type="match status" value="1"/>
</dbReference>
<dbReference type="InterPro" id="IPR023298">
    <property type="entry name" value="ATPase_P-typ_TM_dom_sf"/>
</dbReference>
<feature type="transmembrane region" description="Helical" evidence="13">
    <location>
        <begin position="437"/>
        <end position="462"/>
    </location>
</feature>
<accession>A0A6I3SMK0</accession>
<evidence type="ECO:0000256" key="11">
    <source>
        <dbReference type="ARBA" id="ARBA00039103"/>
    </source>
</evidence>
<dbReference type="SFLD" id="SFLDG00002">
    <property type="entry name" value="C1.7:_P-type_atpase_like"/>
    <property type="match status" value="1"/>
</dbReference>
<keyword evidence="6 13" id="KW-0547">Nucleotide-binding</keyword>
<evidence type="ECO:0000256" key="2">
    <source>
        <dbReference type="ARBA" id="ARBA00006024"/>
    </source>
</evidence>
<comment type="similarity">
    <text evidence="2 13">Belongs to the cation transport ATPase (P-type) (TC 3.A.3) family. Type IB subfamily.</text>
</comment>
<dbReference type="PANTHER" id="PTHR48085">
    <property type="entry name" value="CADMIUM/ZINC-TRANSPORTING ATPASE HMA2-RELATED"/>
    <property type="match status" value="1"/>
</dbReference>
<dbReference type="InterPro" id="IPR051014">
    <property type="entry name" value="Cation_Transport_ATPase_IB"/>
</dbReference>
<dbReference type="SUPFAM" id="SSF56784">
    <property type="entry name" value="HAD-like"/>
    <property type="match status" value="1"/>
</dbReference>
<evidence type="ECO:0000259" key="15">
    <source>
        <dbReference type="PROSITE" id="PS50846"/>
    </source>
</evidence>
<dbReference type="InterPro" id="IPR006121">
    <property type="entry name" value="HMA_dom"/>
</dbReference>
<dbReference type="Gene3D" id="3.30.70.100">
    <property type="match status" value="2"/>
</dbReference>
<dbReference type="EC" id="7.2.2.21" evidence="11"/>
<evidence type="ECO:0000256" key="4">
    <source>
        <dbReference type="ARBA" id="ARBA00022692"/>
    </source>
</evidence>
<keyword evidence="4 13" id="KW-0812">Transmembrane</keyword>
<dbReference type="InterPro" id="IPR023299">
    <property type="entry name" value="ATPase_P-typ_cyto_dom_N"/>
</dbReference>
<evidence type="ECO:0000256" key="9">
    <source>
        <dbReference type="ARBA" id="ARBA00022989"/>
    </source>
</evidence>
<evidence type="ECO:0000256" key="8">
    <source>
        <dbReference type="ARBA" id="ARBA00022967"/>
    </source>
</evidence>
<dbReference type="CDD" id="cd00371">
    <property type="entry name" value="HMA"/>
    <property type="match status" value="2"/>
</dbReference>
<keyword evidence="16" id="KW-0378">Hydrolase</keyword>
<dbReference type="Proteomes" id="UP000430670">
    <property type="component" value="Unassembled WGS sequence"/>
</dbReference>
<evidence type="ECO:0000256" key="6">
    <source>
        <dbReference type="ARBA" id="ARBA00022741"/>
    </source>
</evidence>
<evidence type="ECO:0000256" key="5">
    <source>
        <dbReference type="ARBA" id="ARBA00022723"/>
    </source>
</evidence>
<dbReference type="AlphaFoldDB" id="A0A6I3SMK0"/>
<feature type="region of interest" description="Disordered" evidence="14">
    <location>
        <begin position="154"/>
        <end position="175"/>
    </location>
</feature>
<comment type="subcellular location">
    <subcellularLocation>
        <location evidence="1">Cell membrane</location>
        <topology evidence="1">Multi-pass membrane protein</topology>
    </subcellularLocation>
</comment>
<dbReference type="InterPro" id="IPR001757">
    <property type="entry name" value="P_typ_ATPase"/>
</dbReference>
<dbReference type="InterPro" id="IPR044492">
    <property type="entry name" value="P_typ_ATPase_HD_dom"/>
</dbReference>
<dbReference type="PROSITE" id="PS50846">
    <property type="entry name" value="HMA_2"/>
    <property type="match status" value="2"/>
</dbReference>
<dbReference type="InterPro" id="IPR036412">
    <property type="entry name" value="HAD-like_sf"/>
</dbReference>
<organism evidence="16 17">
    <name type="scientific">Heliobacterium mobile</name>
    <name type="common">Heliobacillus mobilis</name>
    <dbReference type="NCBI Taxonomy" id="28064"/>
    <lineage>
        <taxon>Bacteria</taxon>
        <taxon>Bacillati</taxon>
        <taxon>Bacillota</taxon>
        <taxon>Clostridia</taxon>
        <taxon>Eubacteriales</taxon>
        <taxon>Heliobacteriaceae</taxon>
        <taxon>Heliobacterium</taxon>
    </lineage>
</organism>
<protein>
    <recommendedName>
        <fullName evidence="11">Cd(2+)-exporting ATPase</fullName>
        <ecNumber evidence="11">7.2.2.21</ecNumber>
    </recommendedName>
</protein>
<feature type="transmembrane region" description="Helical" evidence="13">
    <location>
        <begin position="207"/>
        <end position="226"/>
    </location>
</feature>
<dbReference type="PRINTS" id="PR00119">
    <property type="entry name" value="CATATPASE"/>
</dbReference>
<dbReference type="SUPFAM" id="SSF55008">
    <property type="entry name" value="HMA, heavy metal-associated domain"/>
    <property type="match status" value="2"/>
</dbReference>
<dbReference type="SFLD" id="SFLDS00003">
    <property type="entry name" value="Haloacid_Dehalogenase"/>
    <property type="match status" value="1"/>
</dbReference>
<dbReference type="GO" id="GO:0005886">
    <property type="term" value="C:plasma membrane"/>
    <property type="evidence" value="ECO:0007669"/>
    <property type="project" value="UniProtKB-SubCell"/>
</dbReference>
<dbReference type="GO" id="GO:0005524">
    <property type="term" value="F:ATP binding"/>
    <property type="evidence" value="ECO:0007669"/>
    <property type="project" value="UniProtKB-UniRule"/>
</dbReference>
<dbReference type="Gene3D" id="3.40.50.1000">
    <property type="entry name" value="HAD superfamily/HAD-like"/>
    <property type="match status" value="1"/>
</dbReference>
<dbReference type="GO" id="GO:0016887">
    <property type="term" value="F:ATP hydrolysis activity"/>
    <property type="evidence" value="ECO:0007669"/>
    <property type="project" value="InterPro"/>
</dbReference>
<dbReference type="Gene3D" id="2.70.150.10">
    <property type="entry name" value="Calcium-transporting ATPase, cytoplasmic transduction domain A"/>
    <property type="match status" value="1"/>
</dbReference>
<dbReference type="SUPFAM" id="SSF81653">
    <property type="entry name" value="Calcium ATPase, transduction domain A"/>
    <property type="match status" value="1"/>
</dbReference>
<name>A0A6I3SMK0_HELMO</name>
<dbReference type="PROSITE" id="PS00154">
    <property type="entry name" value="ATPASE_E1_E2"/>
    <property type="match status" value="1"/>
</dbReference>
<dbReference type="CDD" id="cd07545">
    <property type="entry name" value="P-type_ATPase_Cd-like"/>
    <property type="match status" value="1"/>
</dbReference>
<evidence type="ECO:0000256" key="14">
    <source>
        <dbReference type="SAM" id="MobiDB-lite"/>
    </source>
</evidence>
<comment type="caution">
    <text evidence="16">The sequence shown here is derived from an EMBL/GenBank/DDBJ whole genome shotgun (WGS) entry which is preliminary data.</text>
</comment>
<evidence type="ECO:0000256" key="3">
    <source>
        <dbReference type="ARBA" id="ARBA00022539"/>
    </source>
</evidence>
<feature type="domain" description="HMA" evidence="15">
    <location>
        <begin position="82"/>
        <end position="145"/>
    </location>
</feature>
<keyword evidence="9 13" id="KW-1133">Transmembrane helix</keyword>
<dbReference type="InterPro" id="IPR027256">
    <property type="entry name" value="P-typ_ATPase_IB"/>
</dbReference>
<keyword evidence="17" id="KW-1185">Reference proteome</keyword>
<dbReference type="EMBL" id="WNKU01000020">
    <property type="protein sequence ID" value="MTV50204.1"/>
    <property type="molecule type" value="Genomic_DNA"/>
</dbReference>
<gene>
    <name evidence="16" type="primary">cadA</name>
    <name evidence="16" type="ORF">GJ688_14600</name>
</gene>
<feature type="transmembrane region" description="Helical" evidence="13">
    <location>
        <begin position="407"/>
        <end position="425"/>
    </location>
</feature>
<evidence type="ECO:0000256" key="13">
    <source>
        <dbReference type="RuleBase" id="RU362081"/>
    </source>
</evidence>
<proteinExistence type="inferred from homology"/>
<dbReference type="NCBIfam" id="TIGR01525">
    <property type="entry name" value="ATPase-IB_hvy"/>
    <property type="match status" value="1"/>
</dbReference>
<sequence>MSERLEICSNTTLFQIDGICCLDCAAKFEKSVASLPGVIKSTLNPMTGKLTVVGNADVQSIRRLGQEENYWVQPIEKPAATSKTVLSVDGICCLDCASTFERQVASLPGITSASLNTMTGKMTLEGTIDIEAIRQLGRAENYQIRVVSEPALSGADSRGHLQGGPRIESSTGDTSQKKTIPWERIRMAASGAALVMAYIAETLNMPFPLFVSLYLTATILGGWGNFRKAAFALPRGKFNSSVLMSVAVLGAIAIDKWEEAASVAFLFSVSEMLEFWTMDRARRSIRQLMDIAPKKARIRRGIDEVEIPVEEIRIGDVMILRPGEKIAMDGLILTGESAVNQAAITGESVPLEKGPGDSVFAGTLNTYGYLEVSVTTRVEDTTIAKIIHMVEEAQGKRAPSQAFIERFAAVYTPIVMVLAASIALLPPLVLGFDWGPWIYRGLALLVISCPCALVVSTPVAVVSAISTAAKKGVLIKGGLHLEEAGSLAAIAFDKTGTLTKGVPAVTDIIAFGKTTQLELLKIAASLEDRSEHPLAKAIVAAAKQQGLAIHPVEQFRALPGRGAQGTIKSQTVFIGNVRLYTELGISTEPVTESVNRLQGNGKTAMLVGTETSFLGVIAVADQLRETSASSIHALKEAGLGKTIMLTGDNELTAKAMAAQVGVDDYRADLLPQDKVKAMEELLSKYGKVAMVGDGINDAPALALSTVGIAMGGAGTDTAMETADIVLMADDLSKLPFTIRLSRDAMKIIRQNIAFALGLKALALLAVFPGWLTLWLAIFADMGASILVTLNSLRLLKTRS</sequence>
<keyword evidence="13" id="KW-1003">Cell membrane</keyword>
<evidence type="ECO:0000256" key="1">
    <source>
        <dbReference type="ARBA" id="ARBA00004651"/>
    </source>
</evidence>
<keyword evidence="10 13" id="KW-0472">Membrane</keyword>
<keyword evidence="7 13" id="KW-0067">ATP-binding</keyword>
<dbReference type="OrthoDB" id="9813266at2"/>
<dbReference type="Pfam" id="PF00403">
    <property type="entry name" value="HMA"/>
    <property type="match status" value="2"/>
</dbReference>
<dbReference type="Pfam" id="PF00702">
    <property type="entry name" value="Hydrolase"/>
    <property type="match status" value="1"/>
</dbReference>
<keyword evidence="5 13" id="KW-0479">Metal-binding</keyword>
<dbReference type="RefSeq" id="WP_155477305.1">
    <property type="nucleotide sequence ID" value="NZ_WNKU01000020.1"/>
</dbReference>
<comment type="catalytic activity">
    <reaction evidence="12">
        <text>Cd(2+)(in) + ATP + H2O = Cd(2+)(out) + ADP + phosphate + H(+)</text>
        <dbReference type="Rhea" id="RHEA:12132"/>
        <dbReference type="ChEBI" id="CHEBI:15377"/>
        <dbReference type="ChEBI" id="CHEBI:15378"/>
        <dbReference type="ChEBI" id="CHEBI:30616"/>
        <dbReference type="ChEBI" id="CHEBI:43474"/>
        <dbReference type="ChEBI" id="CHEBI:48775"/>
        <dbReference type="ChEBI" id="CHEBI:456216"/>
        <dbReference type="EC" id="7.2.2.21"/>
    </reaction>
</comment>
<dbReference type="GO" id="GO:0008551">
    <property type="term" value="F:P-type cadmium transporter activity"/>
    <property type="evidence" value="ECO:0007669"/>
    <property type="project" value="UniProtKB-EC"/>
</dbReference>
<keyword evidence="8" id="KW-1278">Translocase</keyword>
<reference evidence="16 17" key="1">
    <citation type="submission" date="2019-11" db="EMBL/GenBank/DDBJ databases">
        <title>Whole-genome sequence of a the green, strictly anaerobic photosynthetic bacterium Heliobacillus mobilis DSM 6151.</title>
        <authorList>
            <person name="Kyndt J.A."/>
            <person name="Meyer T.E."/>
        </authorList>
    </citation>
    <scope>NUCLEOTIDE SEQUENCE [LARGE SCALE GENOMIC DNA]</scope>
    <source>
        <strain evidence="16 17">DSM 6151</strain>
    </source>
</reference>
<evidence type="ECO:0000256" key="12">
    <source>
        <dbReference type="ARBA" id="ARBA00049338"/>
    </source>
</evidence>